<feature type="compositionally biased region" description="Basic residues" evidence="3">
    <location>
        <begin position="1"/>
        <end position="10"/>
    </location>
</feature>
<protein>
    <submittedName>
        <fullName evidence="5">Uncharacterized protein TCIL3000_5_4900</fullName>
    </submittedName>
</protein>
<accession>G0UM66</accession>
<keyword evidence="1" id="KW-0479">Metal-binding</keyword>
<dbReference type="EMBL" id="HE575318">
    <property type="protein sequence ID" value="CCC90729.1"/>
    <property type="molecule type" value="Genomic_DNA"/>
</dbReference>
<gene>
    <name evidence="5" type="ORF">TCIL3000_5_4900</name>
</gene>
<keyword evidence="2" id="KW-0175">Coiled coil</keyword>
<evidence type="ECO:0000313" key="5">
    <source>
        <dbReference type="EMBL" id="CCC90729.1"/>
    </source>
</evidence>
<organism evidence="5">
    <name type="scientific">Trypanosoma congolense (strain IL3000)</name>
    <dbReference type="NCBI Taxonomy" id="1068625"/>
    <lineage>
        <taxon>Eukaryota</taxon>
        <taxon>Discoba</taxon>
        <taxon>Euglenozoa</taxon>
        <taxon>Kinetoplastea</taxon>
        <taxon>Metakinetoplastina</taxon>
        <taxon>Trypanosomatida</taxon>
        <taxon>Trypanosomatidae</taxon>
        <taxon>Trypanosoma</taxon>
        <taxon>Nannomonas</taxon>
    </lineage>
</organism>
<dbReference type="PROSITE" id="PS50089">
    <property type="entry name" value="ZF_RING_2"/>
    <property type="match status" value="1"/>
</dbReference>
<feature type="domain" description="RING-type" evidence="4">
    <location>
        <begin position="289"/>
        <end position="329"/>
    </location>
</feature>
<reference evidence="5" key="1">
    <citation type="journal article" date="2012" name="Proc. Natl. Acad. Sci. U.S.A.">
        <title>Antigenic diversity is generated by distinct evolutionary mechanisms in African trypanosome species.</title>
        <authorList>
            <person name="Jackson A.P."/>
            <person name="Berry A."/>
            <person name="Aslett M."/>
            <person name="Allison H.C."/>
            <person name="Burton P."/>
            <person name="Vavrova-Anderson J."/>
            <person name="Brown R."/>
            <person name="Browne H."/>
            <person name="Corton N."/>
            <person name="Hauser H."/>
            <person name="Gamble J."/>
            <person name="Gilderthorp R."/>
            <person name="Marcello L."/>
            <person name="McQuillan J."/>
            <person name="Otto T.D."/>
            <person name="Quail M.A."/>
            <person name="Sanders M.J."/>
            <person name="van Tonder A."/>
            <person name="Ginger M.L."/>
            <person name="Field M.C."/>
            <person name="Barry J.D."/>
            <person name="Hertz-Fowler C."/>
            <person name="Berriman M."/>
        </authorList>
    </citation>
    <scope>NUCLEOTIDE SEQUENCE</scope>
    <source>
        <strain evidence="5">IL3000</strain>
    </source>
</reference>
<sequence>MLPRKLKKNNIKTVVKPQPSEGEKLRTSRQTNSRGSPRSAGNDASVTPPSPLQETGTASNDPSGAALEELSTQPLHRLLGMRHPQQIASDLETSLASLRLRLVHLEMECLRCDGTAAGSTYAWRAKENKEKLELEVRKTEKMVRHLSMLGRVLDRIVDLRSEVFAVERSEMEKELNELENRVAENDEAIRQRCINRINLLHRYWVWRTLQELGDMTIGRTFEEELGRGPRYRSIAIQNKILSDTVEQQLHWLQRFSDREETFSSRLRQLERFVEEFTDINDALEEVFTCRVCGLLFEDPVVFWPCGHSFCLLCFDSLSVAPSLFRCSLCGSMGSEGYVHNLLLSESVAKWMFKDVCYADVHGALSLVRLHLSKFRKSAISSRIENLEQRLLAEREREMLSDSLSSMDIVTRAY</sequence>
<dbReference type="AlphaFoldDB" id="G0UM66"/>
<dbReference type="InterPro" id="IPR001841">
    <property type="entry name" value="Znf_RING"/>
</dbReference>
<dbReference type="InterPro" id="IPR013083">
    <property type="entry name" value="Znf_RING/FYVE/PHD"/>
</dbReference>
<feature type="compositionally biased region" description="Polar residues" evidence="3">
    <location>
        <begin position="42"/>
        <end position="62"/>
    </location>
</feature>
<feature type="coiled-coil region" evidence="2">
    <location>
        <begin position="88"/>
        <end position="191"/>
    </location>
</feature>
<name>G0UM66_TRYCI</name>
<dbReference type="VEuPathDB" id="TriTrypDB:TcIL3000_5_4900"/>
<keyword evidence="1" id="KW-0863">Zinc-finger</keyword>
<evidence type="ECO:0000259" key="4">
    <source>
        <dbReference type="PROSITE" id="PS50089"/>
    </source>
</evidence>
<dbReference type="Gene3D" id="3.30.40.10">
    <property type="entry name" value="Zinc/RING finger domain, C3HC4 (zinc finger)"/>
    <property type="match status" value="1"/>
</dbReference>
<evidence type="ECO:0000256" key="3">
    <source>
        <dbReference type="SAM" id="MobiDB-lite"/>
    </source>
</evidence>
<evidence type="ECO:0000256" key="2">
    <source>
        <dbReference type="SAM" id="Coils"/>
    </source>
</evidence>
<feature type="region of interest" description="Disordered" evidence="3">
    <location>
        <begin position="1"/>
        <end position="65"/>
    </location>
</feature>
<evidence type="ECO:0000256" key="1">
    <source>
        <dbReference type="PROSITE-ProRule" id="PRU00175"/>
    </source>
</evidence>
<proteinExistence type="predicted"/>
<dbReference type="SUPFAM" id="SSF57850">
    <property type="entry name" value="RING/U-box"/>
    <property type="match status" value="1"/>
</dbReference>
<keyword evidence="1" id="KW-0862">Zinc</keyword>
<dbReference type="GO" id="GO:0008270">
    <property type="term" value="F:zinc ion binding"/>
    <property type="evidence" value="ECO:0007669"/>
    <property type="project" value="UniProtKB-KW"/>
</dbReference>